<dbReference type="Proteomes" id="UP000255355">
    <property type="component" value="Unassembled WGS sequence"/>
</dbReference>
<dbReference type="GO" id="GO:0016301">
    <property type="term" value="F:kinase activity"/>
    <property type="evidence" value="ECO:0007669"/>
    <property type="project" value="UniProtKB-KW"/>
</dbReference>
<keyword evidence="5" id="KW-1185">Reference proteome</keyword>
<reference evidence="4 5" key="1">
    <citation type="submission" date="2018-07" db="EMBL/GenBank/DDBJ databases">
        <title>Genomic Encyclopedia of Type Strains, Phase IV (KMG-IV): sequencing the most valuable type-strain genomes for metagenomic binning, comparative biology and taxonomic classification.</title>
        <authorList>
            <person name="Goeker M."/>
        </authorList>
    </citation>
    <scope>NUCLEOTIDE SEQUENCE [LARGE SCALE GENOMIC DNA]</scope>
    <source>
        <strain evidence="4 5">DSM 44952</strain>
    </source>
</reference>
<dbReference type="STRING" id="1210089.GCA_001613165_03518"/>
<dbReference type="InterPro" id="IPR029056">
    <property type="entry name" value="Ribokinase-like"/>
</dbReference>
<feature type="domain" description="Carbohydrate kinase PfkB" evidence="3">
    <location>
        <begin position="3"/>
        <end position="286"/>
    </location>
</feature>
<accession>A0A370H7L4</accession>
<keyword evidence="2 4" id="KW-0418">Kinase</keyword>
<dbReference type="InterPro" id="IPR002139">
    <property type="entry name" value="Ribo/fructo_kinase"/>
</dbReference>
<evidence type="ECO:0000256" key="2">
    <source>
        <dbReference type="ARBA" id="ARBA00022777"/>
    </source>
</evidence>
<evidence type="ECO:0000256" key="1">
    <source>
        <dbReference type="ARBA" id="ARBA00022679"/>
    </source>
</evidence>
<dbReference type="InterPro" id="IPR011611">
    <property type="entry name" value="PfkB_dom"/>
</dbReference>
<gene>
    <name evidence="4" type="ORF">DFR68_10359</name>
</gene>
<dbReference type="PANTHER" id="PTHR10584">
    <property type="entry name" value="SUGAR KINASE"/>
    <property type="match status" value="1"/>
</dbReference>
<evidence type="ECO:0000313" key="4">
    <source>
        <dbReference type="EMBL" id="RDI52675.1"/>
    </source>
</evidence>
<dbReference type="Pfam" id="PF00294">
    <property type="entry name" value="PfkB"/>
    <property type="match status" value="1"/>
</dbReference>
<comment type="caution">
    <text evidence="4">The sequence shown here is derived from an EMBL/GenBank/DDBJ whole genome shotgun (WGS) entry which is preliminary data.</text>
</comment>
<protein>
    <submittedName>
        <fullName evidence="4">Ribokinase</fullName>
    </submittedName>
</protein>
<dbReference type="SUPFAM" id="SSF53613">
    <property type="entry name" value="Ribokinase-like"/>
    <property type="match status" value="1"/>
</dbReference>
<dbReference type="AlphaFoldDB" id="A0A370H7L4"/>
<dbReference type="PRINTS" id="PR00990">
    <property type="entry name" value="RIBOKINASE"/>
</dbReference>
<proteinExistence type="predicted"/>
<dbReference type="PANTHER" id="PTHR10584:SF166">
    <property type="entry name" value="RIBOKINASE"/>
    <property type="match status" value="1"/>
</dbReference>
<evidence type="ECO:0000313" key="5">
    <source>
        <dbReference type="Proteomes" id="UP000255355"/>
    </source>
</evidence>
<keyword evidence="1" id="KW-0808">Transferase</keyword>
<dbReference type="GO" id="GO:0005829">
    <property type="term" value="C:cytosol"/>
    <property type="evidence" value="ECO:0007669"/>
    <property type="project" value="TreeGrafter"/>
</dbReference>
<organism evidence="4 5">
    <name type="scientific">Nocardia mexicana</name>
    <dbReference type="NCBI Taxonomy" id="279262"/>
    <lineage>
        <taxon>Bacteria</taxon>
        <taxon>Bacillati</taxon>
        <taxon>Actinomycetota</taxon>
        <taxon>Actinomycetes</taxon>
        <taxon>Mycobacteriales</taxon>
        <taxon>Nocardiaceae</taxon>
        <taxon>Nocardia</taxon>
    </lineage>
</organism>
<dbReference type="Gene3D" id="3.40.1190.20">
    <property type="match status" value="1"/>
</dbReference>
<dbReference type="GO" id="GO:0006796">
    <property type="term" value="P:phosphate-containing compound metabolic process"/>
    <property type="evidence" value="ECO:0007669"/>
    <property type="project" value="UniProtKB-ARBA"/>
</dbReference>
<dbReference type="EMBL" id="QQAZ01000003">
    <property type="protein sequence ID" value="RDI52675.1"/>
    <property type="molecule type" value="Genomic_DNA"/>
</dbReference>
<sequence length="312" mass="33251">MLVAGQVARDLVLTVPRMPDSRAAARVGERRETLGGKGGNLAVASAQLGQRVALLGVVGDDEIGRRLVARIETDGVDAAPIVCRTGTASGLVVRIHEDGGRWHQLEDLPPPVRLTAADAAHAQRWIEATRSVIIELRQPSAAVSALAQRARAAGCRIVLDGLPVDDGRRESLLRLTDVLRADHRAARELTGDRLGTAEAGLREARALQRRGPRCVVLDIDGGTVFVWRDGHLVLPRLDVPIVDTAGAGAAFTATLIAAHNHGLPPHQCARWAVAAAAATAGHTGGRPRLTIEVLRHYLAQLDEQGETGRLRR</sequence>
<name>A0A370H7L4_9NOCA</name>
<evidence type="ECO:0000259" key="3">
    <source>
        <dbReference type="Pfam" id="PF00294"/>
    </source>
</evidence>